<evidence type="ECO:0008006" key="7">
    <source>
        <dbReference type="Google" id="ProtNLM"/>
    </source>
</evidence>
<keyword evidence="2" id="KW-0472">Membrane</keyword>
<evidence type="ECO:0000313" key="6">
    <source>
        <dbReference type="Proteomes" id="UP000800035"/>
    </source>
</evidence>
<evidence type="ECO:0000313" key="5">
    <source>
        <dbReference type="EMBL" id="KAF1961839.1"/>
    </source>
</evidence>
<dbReference type="InterPro" id="IPR008733">
    <property type="entry name" value="PEX11"/>
</dbReference>
<evidence type="ECO:0000256" key="1">
    <source>
        <dbReference type="ARBA" id="ARBA00022593"/>
    </source>
</evidence>
<reference evidence="5" key="1">
    <citation type="journal article" date="2020" name="Stud. Mycol.">
        <title>101 Dothideomycetes genomes: a test case for predicting lifestyles and emergence of pathogens.</title>
        <authorList>
            <person name="Haridas S."/>
            <person name="Albert R."/>
            <person name="Binder M."/>
            <person name="Bloem J."/>
            <person name="Labutti K."/>
            <person name="Salamov A."/>
            <person name="Andreopoulos B."/>
            <person name="Baker S."/>
            <person name="Barry K."/>
            <person name="Bills G."/>
            <person name="Bluhm B."/>
            <person name="Cannon C."/>
            <person name="Castanera R."/>
            <person name="Culley D."/>
            <person name="Daum C."/>
            <person name="Ezra D."/>
            <person name="Gonzalez J."/>
            <person name="Henrissat B."/>
            <person name="Kuo A."/>
            <person name="Liang C."/>
            <person name="Lipzen A."/>
            <person name="Lutzoni F."/>
            <person name="Magnuson J."/>
            <person name="Mondo S."/>
            <person name="Nolan M."/>
            <person name="Ohm R."/>
            <person name="Pangilinan J."/>
            <person name="Park H.-J."/>
            <person name="Ramirez L."/>
            <person name="Alfaro M."/>
            <person name="Sun H."/>
            <person name="Tritt A."/>
            <person name="Yoshinaga Y."/>
            <person name="Zwiers L.-H."/>
            <person name="Turgeon B."/>
            <person name="Goodwin S."/>
            <person name="Spatafora J."/>
            <person name="Crous P."/>
            <person name="Grigoriev I."/>
        </authorList>
    </citation>
    <scope>NUCLEOTIDE SEQUENCE</scope>
    <source>
        <strain evidence="5">CBS 675.92</strain>
    </source>
</reference>
<keyword evidence="6" id="KW-1185">Reference proteome</keyword>
<keyword evidence="1" id="KW-0962">Peroxisome biogenesis</keyword>
<dbReference type="OrthoDB" id="10005898at2759"/>
<evidence type="ECO:0000256" key="4">
    <source>
        <dbReference type="ARBA" id="ARBA00046271"/>
    </source>
</evidence>
<evidence type="ECO:0000256" key="2">
    <source>
        <dbReference type="ARBA" id="ARBA00023136"/>
    </source>
</evidence>
<proteinExistence type="predicted"/>
<dbReference type="PANTHER" id="PTHR12652:SF25">
    <property type="entry name" value="MICROBODY (PEROXISOME) PROLIFERATION PROTEIN PEROXIN 11C (EUROFUNG)"/>
    <property type="match status" value="1"/>
</dbReference>
<protein>
    <recommendedName>
        <fullName evidence="7">Peroxin 11C</fullName>
    </recommendedName>
</protein>
<accession>A0A6A5UD12</accession>
<name>A0A6A5UD12_9PLEO</name>
<gene>
    <name evidence="5" type="ORF">CC80DRAFT_463304</name>
</gene>
<evidence type="ECO:0000256" key="3">
    <source>
        <dbReference type="ARBA" id="ARBA00023140"/>
    </source>
</evidence>
<dbReference type="AlphaFoldDB" id="A0A6A5UD12"/>
<dbReference type="GO" id="GO:0016559">
    <property type="term" value="P:peroxisome fission"/>
    <property type="evidence" value="ECO:0007669"/>
    <property type="project" value="InterPro"/>
</dbReference>
<dbReference type="Proteomes" id="UP000800035">
    <property type="component" value="Unassembled WGS sequence"/>
</dbReference>
<sequence>MADETTKPGAPTPQAADKASERVAKRKSVAVPHPALSTLQKVDILILRLNKLLSTPGGLSASLSTLNYILYIIAYLQPKLLASATLVAKLLLRSPKPLTKTLIHDPTAVPGIAGLALLLSKCRTTLRLFGTFPLYAWLRTLLAQGPKPGNDEVLHRIATLQASSYLFYQALENICLLADCGAVPASFVARINRGDGSTARVYLVAYRAWLAGISCDFLRLAREAQLERRRREARRMLREQGHELAYGQAEEDARVDRKWWNDLMIACAWFPMALHFSKAPEGLPGWNLGIMGVCGLVAGGQRVRGLWRATA</sequence>
<organism evidence="5 6">
    <name type="scientific">Byssothecium circinans</name>
    <dbReference type="NCBI Taxonomy" id="147558"/>
    <lineage>
        <taxon>Eukaryota</taxon>
        <taxon>Fungi</taxon>
        <taxon>Dikarya</taxon>
        <taxon>Ascomycota</taxon>
        <taxon>Pezizomycotina</taxon>
        <taxon>Dothideomycetes</taxon>
        <taxon>Pleosporomycetidae</taxon>
        <taxon>Pleosporales</taxon>
        <taxon>Massarineae</taxon>
        <taxon>Massarinaceae</taxon>
        <taxon>Byssothecium</taxon>
    </lineage>
</organism>
<comment type="subcellular location">
    <subcellularLocation>
        <location evidence="4">Peroxisome membrane</location>
    </subcellularLocation>
</comment>
<dbReference type="GO" id="GO:0005778">
    <property type="term" value="C:peroxisomal membrane"/>
    <property type="evidence" value="ECO:0007669"/>
    <property type="project" value="UniProtKB-SubCell"/>
</dbReference>
<dbReference type="PANTHER" id="PTHR12652">
    <property type="entry name" value="PEROXISOMAL BIOGENESIS FACTOR 11"/>
    <property type="match status" value="1"/>
</dbReference>
<keyword evidence="3" id="KW-0576">Peroxisome</keyword>
<dbReference type="Pfam" id="PF05648">
    <property type="entry name" value="PEX11"/>
    <property type="match status" value="1"/>
</dbReference>
<dbReference type="EMBL" id="ML976980">
    <property type="protein sequence ID" value="KAF1961839.1"/>
    <property type="molecule type" value="Genomic_DNA"/>
</dbReference>